<sequence>MLRGVHVLVEINDIPLLNSYHDGISHVIGVHPETFFAPDSALFHNGENQQYLPLGDPIDGCAHDCCGAGVAVCRQGARVHWRLIGDNWNRHLPSTELTFDREEYLFTIEWARDTWIAQEQ</sequence>
<gene>
    <name evidence="1" type="ORF">D0T12_02605</name>
</gene>
<dbReference type="AlphaFoldDB" id="A0A372GP41"/>
<name>A0A372GP41_9ACTN</name>
<organism evidence="1 2">
    <name type="scientific">Actinomadura spongiicola</name>
    <dbReference type="NCBI Taxonomy" id="2303421"/>
    <lineage>
        <taxon>Bacteria</taxon>
        <taxon>Bacillati</taxon>
        <taxon>Actinomycetota</taxon>
        <taxon>Actinomycetes</taxon>
        <taxon>Streptosporangiales</taxon>
        <taxon>Thermomonosporaceae</taxon>
        <taxon>Actinomadura</taxon>
    </lineage>
</organism>
<protein>
    <submittedName>
        <fullName evidence="1">Uncharacterized protein</fullName>
    </submittedName>
</protein>
<keyword evidence="2" id="KW-1185">Reference proteome</keyword>
<comment type="caution">
    <text evidence="1">The sequence shown here is derived from an EMBL/GenBank/DDBJ whole genome shotgun (WGS) entry which is preliminary data.</text>
</comment>
<dbReference type="OrthoDB" id="9862849at2"/>
<dbReference type="RefSeq" id="WP_117397606.1">
    <property type="nucleotide sequence ID" value="NZ_QVNQ01000001.1"/>
</dbReference>
<evidence type="ECO:0000313" key="2">
    <source>
        <dbReference type="Proteomes" id="UP000262882"/>
    </source>
</evidence>
<evidence type="ECO:0000313" key="1">
    <source>
        <dbReference type="EMBL" id="RFS87156.1"/>
    </source>
</evidence>
<dbReference type="EMBL" id="QVNQ01000001">
    <property type="protein sequence ID" value="RFS87156.1"/>
    <property type="molecule type" value="Genomic_DNA"/>
</dbReference>
<dbReference type="Proteomes" id="UP000262882">
    <property type="component" value="Unassembled WGS sequence"/>
</dbReference>
<accession>A0A372GP41</accession>
<reference evidence="1 2" key="1">
    <citation type="submission" date="2018-08" db="EMBL/GenBank/DDBJ databases">
        <title>Actinomadura spongicola sp. nov., isolated from marine sponge Leucetta chagosensis.</title>
        <authorList>
            <person name="Li L."/>
            <person name="Lin H.W."/>
        </authorList>
    </citation>
    <scope>NUCLEOTIDE SEQUENCE [LARGE SCALE GENOMIC DNA]</scope>
    <source>
        <strain evidence="1 2">LHW52907</strain>
    </source>
</reference>
<proteinExistence type="predicted"/>